<dbReference type="PROSITE" id="PS50089">
    <property type="entry name" value="ZF_RING_2"/>
    <property type="match status" value="1"/>
</dbReference>
<protein>
    <recommendedName>
        <fullName evidence="6">RING-type domain-containing protein</fullName>
    </recommendedName>
</protein>
<evidence type="ECO:0000256" key="5">
    <source>
        <dbReference type="SAM" id="MobiDB-lite"/>
    </source>
</evidence>
<dbReference type="PROSITE" id="PS00518">
    <property type="entry name" value="ZF_RING_1"/>
    <property type="match status" value="1"/>
</dbReference>
<evidence type="ECO:0000259" key="6">
    <source>
        <dbReference type="PROSITE" id="PS50089"/>
    </source>
</evidence>
<sequence>MAPIELGDDKGSHSAINPPAIQKPGESKTQAMNRLAAELKVAKMAKTHAERKVLELEDVISQRGKISYDRLRLVQTNIFFRSSLPLVNGYFHSAVRRGLGDYGRAEKTNSFTRCGYQTVKRRCKSVSPSSSTLLQSHQKLSDTIDALRECFACPLCYNGLEKGDAVSLRCGHTFCQTCIDAWAASSNASSSRSQDPHKTADARVQCPECRTTGSTRVRLYMLEEAIRLLARAEREREEAEAQEQVRRAELEVVHDPKPSDYLAD</sequence>
<organism evidence="7 8">
    <name type="scientific">Puccinia coronata f. sp. avenae</name>
    <dbReference type="NCBI Taxonomy" id="200324"/>
    <lineage>
        <taxon>Eukaryota</taxon>
        <taxon>Fungi</taxon>
        <taxon>Dikarya</taxon>
        <taxon>Basidiomycota</taxon>
        <taxon>Pucciniomycotina</taxon>
        <taxon>Pucciniomycetes</taxon>
        <taxon>Pucciniales</taxon>
        <taxon>Pucciniaceae</taxon>
        <taxon>Puccinia</taxon>
    </lineage>
</organism>
<dbReference type="Proteomes" id="UP000235392">
    <property type="component" value="Unassembled WGS sequence"/>
</dbReference>
<evidence type="ECO:0000256" key="2">
    <source>
        <dbReference type="ARBA" id="ARBA00022771"/>
    </source>
</evidence>
<dbReference type="InterPro" id="IPR013083">
    <property type="entry name" value="Znf_RING/FYVE/PHD"/>
</dbReference>
<feature type="domain" description="RING-type" evidence="6">
    <location>
        <begin position="153"/>
        <end position="210"/>
    </location>
</feature>
<dbReference type="InterPro" id="IPR001841">
    <property type="entry name" value="Znf_RING"/>
</dbReference>
<evidence type="ECO:0000256" key="3">
    <source>
        <dbReference type="ARBA" id="ARBA00022833"/>
    </source>
</evidence>
<keyword evidence="1" id="KW-0479">Metal-binding</keyword>
<gene>
    <name evidence="7" type="ORF">PCASD_25024</name>
</gene>
<evidence type="ECO:0000313" key="7">
    <source>
        <dbReference type="EMBL" id="PLW06995.1"/>
    </source>
</evidence>
<name>A0A2N5S179_9BASI</name>
<feature type="region of interest" description="Disordered" evidence="5">
    <location>
        <begin position="1"/>
        <end position="29"/>
    </location>
</feature>
<dbReference type="InterPro" id="IPR017907">
    <property type="entry name" value="Znf_RING_CS"/>
</dbReference>
<dbReference type="SUPFAM" id="SSF57850">
    <property type="entry name" value="RING/U-box"/>
    <property type="match status" value="1"/>
</dbReference>
<dbReference type="AlphaFoldDB" id="A0A2N5S179"/>
<dbReference type="PANTHER" id="PTHR23041:SF78">
    <property type="entry name" value="E3 UBIQUITIN-PROTEIN LIGASE RNF4"/>
    <property type="match status" value="1"/>
</dbReference>
<evidence type="ECO:0000256" key="1">
    <source>
        <dbReference type="ARBA" id="ARBA00022723"/>
    </source>
</evidence>
<dbReference type="InterPro" id="IPR027370">
    <property type="entry name" value="Znf-RING_euk"/>
</dbReference>
<dbReference type="InterPro" id="IPR047134">
    <property type="entry name" value="RNF4"/>
</dbReference>
<feature type="compositionally biased region" description="Basic and acidic residues" evidence="5">
    <location>
        <begin position="233"/>
        <end position="258"/>
    </location>
</feature>
<comment type="caution">
    <text evidence="7">The sequence shown here is derived from an EMBL/GenBank/DDBJ whole genome shotgun (WGS) entry which is preliminary data.</text>
</comment>
<keyword evidence="3" id="KW-0862">Zinc</keyword>
<feature type="region of interest" description="Disordered" evidence="5">
    <location>
        <begin position="233"/>
        <end position="264"/>
    </location>
</feature>
<dbReference type="PANTHER" id="PTHR23041">
    <property type="entry name" value="RING FINGER DOMAIN-CONTAINING"/>
    <property type="match status" value="1"/>
</dbReference>
<accession>A0A2N5S179</accession>
<dbReference type="Gene3D" id="3.30.40.10">
    <property type="entry name" value="Zinc/RING finger domain, C3HC4 (zinc finger)"/>
    <property type="match status" value="1"/>
</dbReference>
<proteinExistence type="predicted"/>
<evidence type="ECO:0000313" key="8">
    <source>
        <dbReference type="Proteomes" id="UP000235392"/>
    </source>
</evidence>
<dbReference type="SMART" id="SM00184">
    <property type="entry name" value="RING"/>
    <property type="match status" value="1"/>
</dbReference>
<reference evidence="7 8" key="1">
    <citation type="submission" date="2017-11" db="EMBL/GenBank/DDBJ databases">
        <title>De novo assembly and phasing of dikaryotic genomes from two isolates of Puccinia coronata f. sp. avenae, the causal agent of oat crown rust.</title>
        <authorList>
            <person name="Miller M.E."/>
            <person name="Zhang Y."/>
            <person name="Omidvar V."/>
            <person name="Sperschneider J."/>
            <person name="Schwessinger B."/>
            <person name="Raley C."/>
            <person name="Palmer J.M."/>
            <person name="Garnica D."/>
            <person name="Upadhyaya N."/>
            <person name="Rathjen J."/>
            <person name="Taylor J.M."/>
            <person name="Park R.F."/>
            <person name="Dodds P.N."/>
            <person name="Hirsch C.D."/>
            <person name="Kianian S.F."/>
            <person name="Figueroa M."/>
        </authorList>
    </citation>
    <scope>NUCLEOTIDE SEQUENCE [LARGE SCALE GENOMIC DNA]</scope>
    <source>
        <strain evidence="7">12SD80</strain>
    </source>
</reference>
<dbReference type="Pfam" id="PF13445">
    <property type="entry name" value="zf-RING_UBOX"/>
    <property type="match status" value="1"/>
</dbReference>
<keyword evidence="2 4" id="KW-0863">Zinc-finger</keyword>
<dbReference type="EMBL" id="PGCI01001167">
    <property type="protein sequence ID" value="PLW06995.1"/>
    <property type="molecule type" value="Genomic_DNA"/>
</dbReference>
<evidence type="ECO:0000256" key="4">
    <source>
        <dbReference type="PROSITE-ProRule" id="PRU00175"/>
    </source>
</evidence>
<dbReference type="GO" id="GO:0008270">
    <property type="term" value="F:zinc ion binding"/>
    <property type="evidence" value="ECO:0007669"/>
    <property type="project" value="UniProtKB-KW"/>
</dbReference>